<evidence type="ECO:0000313" key="2">
    <source>
        <dbReference type="Proteomes" id="UP001187315"/>
    </source>
</evidence>
<gene>
    <name evidence="1" type="ORF">Q7C36_018892</name>
</gene>
<comment type="caution">
    <text evidence="1">The sequence shown here is derived from an EMBL/GenBank/DDBJ whole genome shotgun (WGS) entry which is preliminary data.</text>
</comment>
<proteinExistence type="predicted"/>
<dbReference type="EMBL" id="JAVHJS010000020">
    <property type="protein sequence ID" value="KAK2824965.1"/>
    <property type="molecule type" value="Genomic_DNA"/>
</dbReference>
<sequence length="128" mass="13484">MAHVSHRNDGCGRTCKEQHPLPDVLIARRLLSHCCHGSGRGGREGTAVAVAPRSAGGDGVPQHGNPAAPGQPALLSRCQQCQRVPLPDGPLLWGDRLLHLLLRAVVVLALMECIDPVQLLLCVSTSPG</sequence>
<keyword evidence="2" id="KW-1185">Reference proteome</keyword>
<name>A0AA88LVK1_TACVA</name>
<organism evidence="1 2">
    <name type="scientific">Tachysurus vachellii</name>
    <name type="common">Darkbarbel catfish</name>
    <name type="synonym">Pelteobagrus vachellii</name>
    <dbReference type="NCBI Taxonomy" id="175792"/>
    <lineage>
        <taxon>Eukaryota</taxon>
        <taxon>Metazoa</taxon>
        <taxon>Chordata</taxon>
        <taxon>Craniata</taxon>
        <taxon>Vertebrata</taxon>
        <taxon>Euteleostomi</taxon>
        <taxon>Actinopterygii</taxon>
        <taxon>Neopterygii</taxon>
        <taxon>Teleostei</taxon>
        <taxon>Ostariophysi</taxon>
        <taxon>Siluriformes</taxon>
        <taxon>Bagridae</taxon>
        <taxon>Tachysurus</taxon>
    </lineage>
</organism>
<reference evidence="1" key="1">
    <citation type="submission" date="2023-08" db="EMBL/GenBank/DDBJ databases">
        <title>Pelteobagrus vachellii genome.</title>
        <authorList>
            <person name="Liu H."/>
        </authorList>
    </citation>
    <scope>NUCLEOTIDE SEQUENCE</scope>
    <source>
        <strain evidence="1">PRFRI_2022a</strain>
        <tissue evidence="1">Muscle</tissue>
    </source>
</reference>
<accession>A0AA88LVK1</accession>
<dbReference type="Proteomes" id="UP001187315">
    <property type="component" value="Unassembled WGS sequence"/>
</dbReference>
<protein>
    <submittedName>
        <fullName evidence="1">Uncharacterized protein</fullName>
    </submittedName>
</protein>
<evidence type="ECO:0000313" key="1">
    <source>
        <dbReference type="EMBL" id="KAK2824965.1"/>
    </source>
</evidence>
<dbReference type="AlphaFoldDB" id="A0AA88LVK1"/>